<evidence type="ECO:0000256" key="2">
    <source>
        <dbReference type="ARBA" id="ARBA00022448"/>
    </source>
</evidence>
<feature type="transmembrane region" description="Helical" evidence="9">
    <location>
        <begin position="200"/>
        <end position="220"/>
    </location>
</feature>
<evidence type="ECO:0000256" key="1">
    <source>
        <dbReference type="ARBA" id="ARBA00008025"/>
    </source>
</evidence>
<dbReference type="FunFam" id="3.30.450.50:FF:000015">
    <property type="entry name" value="Synaptobrevin 2 isoform 1"/>
    <property type="match status" value="1"/>
</dbReference>
<evidence type="ECO:0000256" key="7">
    <source>
        <dbReference type="ARBA" id="ARBA00046280"/>
    </source>
</evidence>
<feature type="domain" description="Longin" evidence="10">
    <location>
        <begin position="14"/>
        <end position="121"/>
    </location>
</feature>
<accession>A0AAW2ZB45</accession>
<proteinExistence type="inferred from homology"/>
<sequence length="255" mass="28863">MSAYDAEGSLLYGIVARATKVLAEYTNPVVRSGNYPRVALKILEKIGPQDSKMTYTYDSYNFHYEVSDEMCFLVMADISFSSVQAFKYLSDIKKEWFDMYQGKGKLVKNTYAMNKPFKNNIKLKMNYYNNDPQSNKMKLIKDKISDVKDEMIKNIDKVLERGEKLDILVDRTDQIQEQAFGFKKKAKTLRIAVFWNNVKVILAIVFILVAVGVALFFYLYGIPAIKSSQTTAPQVTTTVAPTTTTVAPTTTAAPN</sequence>
<dbReference type="InterPro" id="IPR051097">
    <property type="entry name" value="Synaptobrevin-like_transport"/>
</dbReference>
<keyword evidence="2" id="KW-0813">Transport</keyword>
<evidence type="ECO:0000259" key="10">
    <source>
        <dbReference type="PROSITE" id="PS50859"/>
    </source>
</evidence>
<keyword evidence="4" id="KW-0653">Protein transport</keyword>
<evidence type="ECO:0000313" key="13">
    <source>
        <dbReference type="Proteomes" id="UP001431209"/>
    </source>
</evidence>
<evidence type="ECO:0000256" key="8">
    <source>
        <dbReference type="PROSITE-ProRule" id="PRU00290"/>
    </source>
</evidence>
<evidence type="ECO:0000256" key="5">
    <source>
        <dbReference type="ARBA" id="ARBA00022989"/>
    </source>
</evidence>
<dbReference type="SUPFAM" id="SSF64356">
    <property type="entry name" value="SNARE-like"/>
    <property type="match status" value="1"/>
</dbReference>
<evidence type="ECO:0000256" key="6">
    <source>
        <dbReference type="ARBA" id="ARBA00023136"/>
    </source>
</evidence>
<keyword evidence="6 9" id="KW-0472">Membrane</keyword>
<comment type="similarity">
    <text evidence="1">Belongs to the synaptobrevin family.</text>
</comment>
<dbReference type="Pfam" id="PF00957">
    <property type="entry name" value="Synaptobrevin"/>
    <property type="match status" value="1"/>
</dbReference>
<dbReference type="CDD" id="cd14824">
    <property type="entry name" value="Longin"/>
    <property type="match status" value="1"/>
</dbReference>
<dbReference type="Gene3D" id="1.20.5.110">
    <property type="match status" value="1"/>
</dbReference>
<gene>
    <name evidence="12" type="ORF">AKO1_001843</name>
</gene>
<dbReference type="SMART" id="SM01270">
    <property type="entry name" value="Longin"/>
    <property type="match status" value="1"/>
</dbReference>
<dbReference type="EMBL" id="JAOPGA020001203">
    <property type="protein sequence ID" value="KAL0486150.1"/>
    <property type="molecule type" value="Genomic_DNA"/>
</dbReference>
<evidence type="ECO:0000256" key="3">
    <source>
        <dbReference type="ARBA" id="ARBA00022692"/>
    </source>
</evidence>
<dbReference type="GO" id="GO:0016020">
    <property type="term" value="C:membrane"/>
    <property type="evidence" value="ECO:0007669"/>
    <property type="project" value="InterPro"/>
</dbReference>
<dbReference type="Pfam" id="PF13774">
    <property type="entry name" value="Longin"/>
    <property type="match status" value="1"/>
</dbReference>
<dbReference type="GO" id="GO:0005737">
    <property type="term" value="C:cytoplasm"/>
    <property type="evidence" value="ECO:0007669"/>
    <property type="project" value="UniProtKB-ARBA"/>
</dbReference>
<dbReference type="InterPro" id="IPR010908">
    <property type="entry name" value="Longin_dom"/>
</dbReference>
<dbReference type="PRINTS" id="PR00219">
    <property type="entry name" value="SYNAPTOBREVN"/>
</dbReference>
<comment type="subcellular location">
    <subcellularLocation>
        <location evidence="7">Endomembrane system</location>
        <topology evidence="7">Single-pass type IV membrane protein</topology>
    </subcellularLocation>
</comment>
<dbReference type="SUPFAM" id="SSF58038">
    <property type="entry name" value="SNARE fusion complex"/>
    <property type="match status" value="1"/>
</dbReference>
<evidence type="ECO:0000259" key="11">
    <source>
        <dbReference type="PROSITE" id="PS50892"/>
    </source>
</evidence>
<name>A0AAW2ZB45_9EUKA</name>
<dbReference type="PANTHER" id="PTHR21136:SF168">
    <property type="entry name" value="VESICLE-ASSOCIATED MEMBRANE PROTEIN 9"/>
    <property type="match status" value="1"/>
</dbReference>
<dbReference type="AlphaFoldDB" id="A0AAW2ZB45"/>
<dbReference type="InterPro" id="IPR011012">
    <property type="entry name" value="Longin-like_dom_sf"/>
</dbReference>
<comment type="caution">
    <text evidence="12">The sequence shown here is derived from an EMBL/GenBank/DDBJ whole genome shotgun (WGS) entry which is preliminary data.</text>
</comment>
<keyword evidence="3 9" id="KW-0812">Transmembrane</keyword>
<dbReference type="FunFam" id="1.20.5.110:FF:000004">
    <property type="entry name" value="Vesicle-associated membrane protein 7"/>
    <property type="match status" value="1"/>
</dbReference>
<dbReference type="PROSITE" id="PS00417">
    <property type="entry name" value="SYNAPTOBREVIN"/>
    <property type="match status" value="1"/>
</dbReference>
<dbReference type="PROSITE" id="PS50892">
    <property type="entry name" value="V_SNARE"/>
    <property type="match status" value="1"/>
</dbReference>
<dbReference type="GO" id="GO:0012505">
    <property type="term" value="C:endomembrane system"/>
    <property type="evidence" value="ECO:0007669"/>
    <property type="project" value="UniProtKB-SubCell"/>
</dbReference>
<dbReference type="CDD" id="cd15843">
    <property type="entry name" value="R-SNARE"/>
    <property type="match status" value="1"/>
</dbReference>
<evidence type="ECO:0000256" key="9">
    <source>
        <dbReference type="SAM" id="Phobius"/>
    </source>
</evidence>
<keyword evidence="8" id="KW-0175">Coiled coil</keyword>
<feature type="domain" description="V-SNARE coiled-coil homology" evidence="11">
    <location>
        <begin position="136"/>
        <end position="196"/>
    </location>
</feature>
<evidence type="ECO:0000313" key="12">
    <source>
        <dbReference type="EMBL" id="KAL0486150.1"/>
    </source>
</evidence>
<dbReference type="GO" id="GO:0015031">
    <property type="term" value="P:protein transport"/>
    <property type="evidence" value="ECO:0007669"/>
    <property type="project" value="UniProtKB-KW"/>
</dbReference>
<protein>
    <submittedName>
        <fullName evidence="12">Vesicle-associated membrane protein 7</fullName>
    </submittedName>
</protein>
<organism evidence="12 13">
    <name type="scientific">Acrasis kona</name>
    <dbReference type="NCBI Taxonomy" id="1008807"/>
    <lineage>
        <taxon>Eukaryota</taxon>
        <taxon>Discoba</taxon>
        <taxon>Heterolobosea</taxon>
        <taxon>Tetramitia</taxon>
        <taxon>Eutetramitia</taxon>
        <taxon>Acrasidae</taxon>
        <taxon>Acrasis</taxon>
    </lineage>
</organism>
<dbReference type="InterPro" id="IPR042855">
    <property type="entry name" value="V_SNARE_CC"/>
</dbReference>
<evidence type="ECO:0000256" key="4">
    <source>
        <dbReference type="ARBA" id="ARBA00022927"/>
    </source>
</evidence>
<reference evidence="12 13" key="1">
    <citation type="submission" date="2024-03" db="EMBL/GenBank/DDBJ databases">
        <title>The Acrasis kona genome and developmental transcriptomes reveal deep origins of eukaryotic multicellular pathways.</title>
        <authorList>
            <person name="Sheikh S."/>
            <person name="Fu C.-J."/>
            <person name="Brown M.W."/>
            <person name="Baldauf S.L."/>
        </authorList>
    </citation>
    <scope>NUCLEOTIDE SEQUENCE [LARGE SCALE GENOMIC DNA]</scope>
    <source>
        <strain evidence="12 13">ATCC MYA-3509</strain>
    </source>
</reference>
<dbReference type="PANTHER" id="PTHR21136">
    <property type="entry name" value="SNARE PROTEINS"/>
    <property type="match status" value="1"/>
</dbReference>
<dbReference type="GO" id="GO:0016192">
    <property type="term" value="P:vesicle-mediated transport"/>
    <property type="evidence" value="ECO:0007669"/>
    <property type="project" value="InterPro"/>
</dbReference>
<dbReference type="PROSITE" id="PS50859">
    <property type="entry name" value="LONGIN"/>
    <property type="match status" value="1"/>
</dbReference>
<keyword evidence="5 9" id="KW-1133">Transmembrane helix</keyword>
<dbReference type="Proteomes" id="UP001431209">
    <property type="component" value="Unassembled WGS sequence"/>
</dbReference>
<dbReference type="InterPro" id="IPR001388">
    <property type="entry name" value="Synaptobrevin-like"/>
</dbReference>
<dbReference type="Gene3D" id="3.30.450.50">
    <property type="entry name" value="Longin domain"/>
    <property type="match status" value="1"/>
</dbReference>
<keyword evidence="13" id="KW-1185">Reference proteome</keyword>